<proteinExistence type="predicted"/>
<evidence type="ECO:0000256" key="1">
    <source>
        <dbReference type="SAM" id="Phobius"/>
    </source>
</evidence>
<evidence type="ECO:0008006" key="4">
    <source>
        <dbReference type="Google" id="ProtNLM"/>
    </source>
</evidence>
<reference evidence="2 3" key="1">
    <citation type="submission" date="2023-07" db="EMBL/GenBank/DDBJ databases">
        <title>Sorghum-associated microbial communities from plants grown in Nebraska, USA.</title>
        <authorList>
            <person name="Schachtman D."/>
        </authorList>
    </citation>
    <scope>NUCLEOTIDE SEQUENCE [LARGE SCALE GENOMIC DNA]</scope>
    <source>
        <strain evidence="2 3">3262</strain>
    </source>
</reference>
<keyword evidence="3" id="KW-1185">Reference proteome</keyword>
<feature type="transmembrane region" description="Helical" evidence="1">
    <location>
        <begin position="7"/>
        <end position="28"/>
    </location>
</feature>
<feature type="transmembrane region" description="Helical" evidence="1">
    <location>
        <begin position="179"/>
        <end position="198"/>
    </location>
</feature>
<dbReference type="EMBL" id="JAVDUU010000005">
    <property type="protein sequence ID" value="MDR6945199.1"/>
    <property type="molecule type" value="Genomic_DNA"/>
</dbReference>
<feature type="transmembrane region" description="Helical" evidence="1">
    <location>
        <begin position="34"/>
        <end position="58"/>
    </location>
</feature>
<evidence type="ECO:0000313" key="3">
    <source>
        <dbReference type="Proteomes" id="UP001247620"/>
    </source>
</evidence>
<gene>
    <name evidence="2" type="ORF">J2W55_005067</name>
</gene>
<keyword evidence="1" id="KW-0812">Transmembrane</keyword>
<keyword evidence="1" id="KW-1133">Transmembrane helix</keyword>
<feature type="transmembrane region" description="Helical" evidence="1">
    <location>
        <begin position="121"/>
        <end position="146"/>
    </location>
</feature>
<organism evidence="2 3">
    <name type="scientific">Mucilaginibacter pocheonensis</name>
    <dbReference type="NCBI Taxonomy" id="398050"/>
    <lineage>
        <taxon>Bacteria</taxon>
        <taxon>Pseudomonadati</taxon>
        <taxon>Bacteroidota</taxon>
        <taxon>Sphingobacteriia</taxon>
        <taxon>Sphingobacteriales</taxon>
        <taxon>Sphingobacteriaceae</taxon>
        <taxon>Mucilaginibacter</taxon>
    </lineage>
</organism>
<dbReference type="Proteomes" id="UP001247620">
    <property type="component" value="Unassembled WGS sequence"/>
</dbReference>
<dbReference type="RefSeq" id="WP_310102776.1">
    <property type="nucleotide sequence ID" value="NZ_JAVDUU010000005.1"/>
</dbReference>
<protein>
    <recommendedName>
        <fullName evidence="4">Vitamin K-dependent gamma-carboxylase</fullName>
    </recommendedName>
</protein>
<keyword evidence="1" id="KW-0472">Membrane</keyword>
<feature type="transmembrane region" description="Helical" evidence="1">
    <location>
        <begin position="225"/>
        <end position="243"/>
    </location>
</feature>
<feature type="transmembrane region" description="Helical" evidence="1">
    <location>
        <begin position="153"/>
        <end position="173"/>
    </location>
</feature>
<sequence>MTQKSHSHALACFMAGIVGSIVIMRIGHRFLINWIPFVVQIAIAAFYFTGTLVYIFIWKRKAARQQIDSGAVLGFWHGVLRYFIALDLCMFGFQKIFHLQFAIPLGMLDNPFSSLSGEEMMWAFFGHFYAFTVIIACLQFMGAIMLLFRKTRLLAVIFLLPLLFNILLLDYFYNLGMVVNVYITILVIAMIYLLLLDYDRLAEFFLKAKDNAPVLKLKSPLLKNVIRLSIFYIPLLLLAGYKFPKSYPRIMGKYEVKSVLVNNTDQKLKPCRDSLLTKIFIDNYDFVMEYNNYQARLIGSYQYNEQTRQLKAIWRYPVNMHDTLNVHVADGKIPGSRIMSGRMGKDVIKIDMQKVNPNDAYGNAR</sequence>
<evidence type="ECO:0000313" key="2">
    <source>
        <dbReference type="EMBL" id="MDR6945199.1"/>
    </source>
</evidence>
<name>A0ABU1TIY2_9SPHI</name>
<comment type="caution">
    <text evidence="2">The sequence shown here is derived from an EMBL/GenBank/DDBJ whole genome shotgun (WGS) entry which is preliminary data.</text>
</comment>
<feature type="transmembrane region" description="Helical" evidence="1">
    <location>
        <begin position="79"/>
        <end position="101"/>
    </location>
</feature>
<accession>A0ABU1TIY2</accession>